<dbReference type="GO" id="GO:0016747">
    <property type="term" value="F:acyltransferase activity, transferring groups other than amino-acyl groups"/>
    <property type="evidence" value="ECO:0007669"/>
    <property type="project" value="InterPro"/>
</dbReference>
<dbReference type="Pfam" id="PF00583">
    <property type="entry name" value="Acetyltransf_1"/>
    <property type="match status" value="1"/>
</dbReference>
<evidence type="ECO:0000313" key="3">
    <source>
        <dbReference type="Proteomes" id="UP000659388"/>
    </source>
</evidence>
<dbReference type="Gene3D" id="3.40.630.30">
    <property type="match status" value="1"/>
</dbReference>
<sequence>MINIQRADTSHINIIIDYQKKMAWQTEELELDDDTLQKGVTAVFNDPTKGQYYVAIHNEEVIGCLLVTPEWSEWRNGTVLWIQSVYVSKDFRKQGVFKQMYNYLKAQVIADEKLMGLRLYVEKTNLPAQKVYEAIGMNGDHYQFFEWMKTF</sequence>
<proteinExistence type="predicted"/>
<dbReference type="PROSITE" id="PS51186">
    <property type="entry name" value="GNAT"/>
    <property type="match status" value="1"/>
</dbReference>
<accession>A0A937F2R1</accession>
<evidence type="ECO:0000259" key="1">
    <source>
        <dbReference type="PROSITE" id="PS51186"/>
    </source>
</evidence>
<comment type="caution">
    <text evidence="2">The sequence shown here is derived from an EMBL/GenBank/DDBJ whole genome shotgun (WGS) entry which is preliminary data.</text>
</comment>
<evidence type="ECO:0000313" key="2">
    <source>
        <dbReference type="EMBL" id="MBL3654650.1"/>
    </source>
</evidence>
<reference evidence="2" key="1">
    <citation type="submission" date="2021-01" db="EMBL/GenBank/DDBJ databases">
        <title>Fulvivirga kasyanovii gen. nov., sp nov., a novel member of the phylum Bacteroidetes isolated from seawater in a mussel farm.</title>
        <authorList>
            <person name="Zhao L.-H."/>
            <person name="Wang Z.-J."/>
        </authorList>
    </citation>
    <scope>NUCLEOTIDE SEQUENCE</scope>
    <source>
        <strain evidence="2">2943</strain>
    </source>
</reference>
<dbReference type="EMBL" id="JAESIY010000001">
    <property type="protein sequence ID" value="MBL3654650.1"/>
    <property type="molecule type" value="Genomic_DNA"/>
</dbReference>
<gene>
    <name evidence="2" type="ORF">JL102_00795</name>
</gene>
<dbReference type="Proteomes" id="UP000659388">
    <property type="component" value="Unassembled WGS sequence"/>
</dbReference>
<feature type="domain" description="N-acetyltransferase" evidence="1">
    <location>
        <begin position="2"/>
        <end position="151"/>
    </location>
</feature>
<dbReference type="AlphaFoldDB" id="A0A937F2R1"/>
<protein>
    <submittedName>
        <fullName evidence="2">GNAT family N-acetyltransferase</fullName>
    </submittedName>
</protein>
<keyword evidence="3" id="KW-1185">Reference proteome</keyword>
<dbReference type="InterPro" id="IPR016181">
    <property type="entry name" value="Acyl_CoA_acyltransferase"/>
</dbReference>
<dbReference type="SUPFAM" id="SSF55729">
    <property type="entry name" value="Acyl-CoA N-acyltransferases (Nat)"/>
    <property type="match status" value="1"/>
</dbReference>
<dbReference type="RefSeq" id="WP_202241657.1">
    <property type="nucleotide sequence ID" value="NZ_JAESIY010000001.1"/>
</dbReference>
<organism evidence="2 3">
    <name type="scientific">Fulvivirga sediminis</name>
    <dbReference type="NCBI Taxonomy" id="2803949"/>
    <lineage>
        <taxon>Bacteria</taxon>
        <taxon>Pseudomonadati</taxon>
        <taxon>Bacteroidota</taxon>
        <taxon>Cytophagia</taxon>
        <taxon>Cytophagales</taxon>
        <taxon>Fulvivirgaceae</taxon>
        <taxon>Fulvivirga</taxon>
    </lineage>
</organism>
<dbReference type="InterPro" id="IPR000182">
    <property type="entry name" value="GNAT_dom"/>
</dbReference>
<dbReference type="CDD" id="cd04301">
    <property type="entry name" value="NAT_SF"/>
    <property type="match status" value="1"/>
</dbReference>
<name>A0A937F2R1_9BACT</name>